<evidence type="ECO:0000256" key="1">
    <source>
        <dbReference type="SAM" id="MobiDB-lite"/>
    </source>
</evidence>
<dbReference type="InterPro" id="IPR039878">
    <property type="entry name" value="RBM33"/>
</dbReference>
<dbReference type="SUPFAM" id="SSF54928">
    <property type="entry name" value="RNA-binding domain, RBD"/>
    <property type="match status" value="1"/>
</dbReference>
<dbReference type="Proteomes" id="UP000018468">
    <property type="component" value="Linkage group LG9"/>
</dbReference>
<organism evidence="2 3">
    <name type="scientific">Lepisosteus oculatus</name>
    <name type="common">Spotted gar</name>
    <dbReference type="NCBI Taxonomy" id="7918"/>
    <lineage>
        <taxon>Eukaryota</taxon>
        <taxon>Metazoa</taxon>
        <taxon>Chordata</taxon>
        <taxon>Craniata</taxon>
        <taxon>Vertebrata</taxon>
        <taxon>Euteleostomi</taxon>
        <taxon>Actinopterygii</taxon>
        <taxon>Neopterygii</taxon>
        <taxon>Holostei</taxon>
        <taxon>Semionotiformes</taxon>
        <taxon>Lepisosteidae</taxon>
        <taxon>Lepisosteus</taxon>
    </lineage>
</organism>
<feature type="compositionally biased region" description="Acidic residues" evidence="1">
    <location>
        <begin position="54"/>
        <end position="71"/>
    </location>
</feature>
<feature type="compositionally biased region" description="Basic residues" evidence="1">
    <location>
        <begin position="294"/>
        <end position="310"/>
    </location>
</feature>
<feature type="region of interest" description="Disordered" evidence="1">
    <location>
        <begin position="837"/>
        <end position="889"/>
    </location>
</feature>
<dbReference type="GeneTree" id="ENSGT00530000063891"/>
<dbReference type="STRING" id="7918.ENSLOCP00000015380"/>
<accession>W5N421</accession>
<sequence>MAANARDDEFDQFDKPGAERSRRRRTGDDDLDSDLEYDLLDDDWLTAKKNPSDMSDEELNDDLLQSDEEDQNISAQGMTVSLNTTATLVSSFDLNEQSLEDADYTDGNENLEAEDYEGGEGVEGYSQEEYAEQYEATDAELAEDQIEYTGEQAEEEIYNGEVLDIEINDPLDDEFQDDEYSQDYHSQQTVLQVQVETPNEAEDEQATPSTQAVDPEEMENETEQEQQLREESDEEEEEDEESGRQRFKTERKDVTVIRLSDAASKRRNIPETLELSEEAKAALLEFEEKERQRKMGRFGGRGRVRGRGRGRGGNFSGFGLGDFRNDGPDKGRMNEQRPPLLHMPMAMQQQHSRVPPQQQQQQQLPPPPQRSHFQEPGPQRSSAPQPLIPPHQAHRSSPPQGTPVRPQIEGPRLTSPPPPAHSPQQPKNIHINPHFRGPVSSHVQVPLMPAQNQPRPAVVPQRFPGPPEFQQHVPGNFNHPPRPHHPEPWRGPPPPQERDPFFIGAFTEPRFPGQHMFDQQSPAPLMNNNHPLPGQNPMAFNQPGPGFNPQGQQPMFQRDPMRPNLLPQGPLGMSNLNQPGPANPRPFMPQRQQFPQPGPPFQHQFGMQVRPRGVQNQKWLHGQQPPFRQQLHNIQPQINPRMQHPQLRTAPIKPRMDTLLEFFKRYCNTMGKSNCCSLLSCCTKLRYAYTCSDNWNQFPVVKTQGVVLLTCRIPETTPSQSHHEFIDSSHNQNRTLILSCLISILCLGLPLQVFKCFIRAAVKNTVQKVKKEPPVVQPTPPQKCEAEIPDEDEETRLYRLKIEEQKRLREEILKQKELRRQLQAGMRKKELLERITSQYQPQQQQQQQQQPPLQPQPPVQLQQQQPSQTQNTPLPPSNGVQQAPQPGAVPRQNVKNRLLLKKPPAQGWPGVPQQNVRPQQSGLNLQTQWPTRKNARQGPQFPTPPAQPKPAAVSAVPGQQQQSGGREAFGQGRPQELKPGVKRTVMQRSNSGGRDGPHGVTKVRVVKILGGIKGELPSFSVIHTSGQQQRQPAQQQRQVPLRKVTMGRAPVQHLQQQKQNQQQAGLQGGRGTFGIQSQNRVVMQGRGRVGAGQMGRGRLMPNKQNMRVVETQPCIVSIEGLSSSTTDVQLKNLLMSVGPIQMFEMLPEQRKAIAKFCNPQHASSFQQRFHRHMIDLSHINVSLIAD</sequence>
<dbReference type="Ensembl" id="ENSLOCT00000015409.1">
    <property type="protein sequence ID" value="ENSLOCP00000015380.1"/>
    <property type="gene ID" value="ENSLOCG00000012490.1"/>
</dbReference>
<feature type="compositionally biased region" description="Acidic residues" evidence="1">
    <location>
        <begin position="29"/>
        <end position="44"/>
    </location>
</feature>
<dbReference type="Bgee" id="ENSLOCG00000012490">
    <property type="expression patterns" value="Expressed in camera-type eye and 10 other cell types or tissues"/>
</dbReference>
<feature type="compositionally biased region" description="Low complexity" evidence="1">
    <location>
        <begin position="837"/>
        <end position="851"/>
    </location>
</feature>
<name>W5N421_LEPOC</name>
<protein>
    <submittedName>
        <fullName evidence="2">RNA binding motif protein 33</fullName>
    </submittedName>
</protein>
<feature type="compositionally biased region" description="Basic and acidic residues" evidence="1">
    <location>
        <begin position="242"/>
        <end position="255"/>
    </location>
</feature>
<feature type="region of interest" description="Disordered" evidence="1">
    <location>
        <begin position="290"/>
        <end position="441"/>
    </location>
</feature>
<dbReference type="HOGENOM" id="CLU_008001_0_0_1"/>
<dbReference type="FunCoup" id="W5N421">
    <property type="interactions" value="616"/>
</dbReference>
<dbReference type="Gene3D" id="3.30.70.330">
    <property type="match status" value="1"/>
</dbReference>
<feature type="region of interest" description="Disordered" evidence="1">
    <location>
        <begin position="902"/>
        <end position="999"/>
    </location>
</feature>
<feature type="compositionally biased region" description="Low complexity" evidence="1">
    <location>
        <begin position="348"/>
        <end position="363"/>
    </location>
</feature>
<proteinExistence type="predicted"/>
<dbReference type="OMA" id="EQHNSPA"/>
<dbReference type="EMBL" id="AHAT01002523">
    <property type="status" value="NOT_ANNOTATED_CDS"/>
    <property type="molecule type" value="Genomic_DNA"/>
</dbReference>
<feature type="region of interest" description="Disordered" evidence="1">
    <location>
        <begin position="476"/>
        <end position="495"/>
    </location>
</feature>
<evidence type="ECO:0000313" key="3">
    <source>
        <dbReference type="Proteomes" id="UP000018468"/>
    </source>
</evidence>
<evidence type="ECO:0000313" key="2">
    <source>
        <dbReference type="Ensembl" id="ENSLOCP00000015380.1"/>
    </source>
</evidence>
<feature type="compositionally biased region" description="Basic and acidic residues" evidence="1">
    <location>
        <begin position="323"/>
        <end position="335"/>
    </location>
</feature>
<reference evidence="3" key="1">
    <citation type="submission" date="2011-12" db="EMBL/GenBank/DDBJ databases">
        <title>The Draft Genome of Lepisosteus oculatus.</title>
        <authorList>
            <consortium name="The Broad Institute Genome Assembly &amp; Analysis Group"/>
            <consortium name="Computational R&amp;D Group"/>
            <consortium name="and Sequencing Platform"/>
            <person name="Di Palma F."/>
            <person name="Alfoldi J."/>
            <person name="Johnson J."/>
            <person name="Berlin A."/>
            <person name="Gnerre S."/>
            <person name="Jaffe D."/>
            <person name="MacCallum I."/>
            <person name="Young S."/>
            <person name="Walker B.J."/>
            <person name="Lander E.S."/>
            <person name="Lindblad-Toh K."/>
        </authorList>
    </citation>
    <scope>NUCLEOTIDE SEQUENCE [LARGE SCALE GENOMIC DNA]</scope>
</reference>
<feature type="compositionally biased region" description="Gly residues" evidence="1">
    <location>
        <begin position="311"/>
        <end position="320"/>
    </location>
</feature>
<dbReference type="InParanoid" id="W5N421"/>
<dbReference type="AlphaFoldDB" id="W5N421"/>
<dbReference type="PANTHER" id="PTHR22014">
    <property type="entry name" value="RNA-BINDING PROTEIN 33"/>
    <property type="match status" value="1"/>
</dbReference>
<dbReference type="InterPro" id="IPR012677">
    <property type="entry name" value="Nucleotide-bd_a/b_plait_sf"/>
</dbReference>
<feature type="compositionally biased region" description="Polar residues" evidence="1">
    <location>
        <begin position="183"/>
        <end position="197"/>
    </location>
</feature>
<feature type="compositionally biased region" description="Low complexity" evidence="1">
    <location>
        <begin position="859"/>
        <end position="872"/>
    </location>
</feature>
<dbReference type="EMBL" id="AHAT01002524">
    <property type="status" value="NOT_ANNOTATED_CDS"/>
    <property type="molecule type" value="Genomic_DNA"/>
</dbReference>
<feature type="region of interest" description="Disordered" evidence="1">
    <location>
        <begin position="99"/>
        <end position="120"/>
    </location>
</feature>
<keyword evidence="3" id="KW-1185">Reference proteome</keyword>
<feature type="region of interest" description="Disordered" evidence="1">
    <location>
        <begin position="1"/>
        <end position="72"/>
    </location>
</feature>
<dbReference type="GO" id="GO:0003723">
    <property type="term" value="F:RNA binding"/>
    <property type="evidence" value="ECO:0000318"/>
    <property type="project" value="GO_Central"/>
</dbReference>
<reference evidence="2" key="3">
    <citation type="submission" date="2025-09" db="UniProtKB">
        <authorList>
            <consortium name="Ensembl"/>
        </authorList>
    </citation>
    <scope>IDENTIFICATION</scope>
</reference>
<dbReference type="EMBL" id="AHAT01002522">
    <property type="status" value="NOT_ANNOTATED_CDS"/>
    <property type="molecule type" value="Genomic_DNA"/>
</dbReference>
<reference evidence="2" key="2">
    <citation type="submission" date="2025-08" db="UniProtKB">
        <authorList>
            <consortium name="Ensembl"/>
        </authorList>
    </citation>
    <scope>IDENTIFICATION</scope>
</reference>
<feature type="compositionally biased region" description="Acidic residues" evidence="1">
    <location>
        <begin position="167"/>
        <end position="181"/>
    </location>
</feature>
<dbReference type="PANTHER" id="PTHR22014:SF2">
    <property type="entry name" value="RNA-BINDING PROTEIN 33"/>
    <property type="match status" value="1"/>
</dbReference>
<feature type="region of interest" description="Disordered" evidence="1">
    <location>
        <begin position="167"/>
        <end position="277"/>
    </location>
</feature>
<feature type="compositionally biased region" description="Polar residues" evidence="1">
    <location>
        <begin position="912"/>
        <end position="931"/>
    </location>
</feature>
<feature type="compositionally biased region" description="Acidic residues" evidence="1">
    <location>
        <begin position="214"/>
        <end position="224"/>
    </location>
</feature>
<feature type="compositionally biased region" description="Acidic residues" evidence="1">
    <location>
        <begin position="231"/>
        <end position="241"/>
    </location>
</feature>
<dbReference type="eggNOG" id="ENOG502QR1Z">
    <property type="taxonomic scope" value="Eukaryota"/>
</dbReference>
<dbReference type="InterPro" id="IPR035979">
    <property type="entry name" value="RBD_domain_sf"/>
</dbReference>